<organism evidence="1 2">
    <name type="scientific">Pedobacter duraquae</name>
    <dbReference type="NCBI Taxonomy" id="425511"/>
    <lineage>
        <taxon>Bacteria</taxon>
        <taxon>Pseudomonadati</taxon>
        <taxon>Bacteroidota</taxon>
        <taxon>Sphingobacteriia</taxon>
        <taxon>Sphingobacteriales</taxon>
        <taxon>Sphingobacteriaceae</taxon>
        <taxon>Pedobacter</taxon>
    </lineage>
</organism>
<sequence length="345" mass="37766">MKPNRPDISLIRKYLNGELDERAMYQLERQAQDNPALLDLIEGMGMGDQVRDEATLLEINSLIQQRSQAEKTVKFVPWKTWSVAASLLVLCGVGVLWLQQRKPDATQVVQKTKKMPVPQDQPLIPEAAVSAKLSENKEVIASVIHKQKAKIPEINTLIRIESPAMESAQPAPIEANKTASARMSTSVLAKRMDSAFQSDGDLHEVVVAGYGAQKKSVDARSMLKPDSIVASTALAGKVAGVSVQSADQRAIRIRGKSSIDNAEPESGWKAYSRYLEKKAKKINGVTGIVVLTFNLDQEGRPIEVVVLNGLTDAANQKAIALLNKGSRWKRQAGTDGRITLVIQFH</sequence>
<accession>A0A4R6IQG1</accession>
<proteinExistence type="predicted"/>
<name>A0A4R6IQG1_9SPHI</name>
<dbReference type="AlphaFoldDB" id="A0A4R6IQG1"/>
<dbReference type="EMBL" id="SNWM01000001">
    <property type="protein sequence ID" value="TDO24437.1"/>
    <property type="molecule type" value="Genomic_DNA"/>
</dbReference>
<dbReference type="Proteomes" id="UP000295499">
    <property type="component" value="Unassembled WGS sequence"/>
</dbReference>
<gene>
    <name evidence="1" type="ORF">CLV32_0726</name>
</gene>
<evidence type="ECO:0000313" key="1">
    <source>
        <dbReference type="EMBL" id="TDO24437.1"/>
    </source>
</evidence>
<reference evidence="1 2" key="1">
    <citation type="submission" date="2019-03" db="EMBL/GenBank/DDBJ databases">
        <title>Genomic Encyclopedia of Archaeal and Bacterial Type Strains, Phase II (KMG-II): from individual species to whole genera.</title>
        <authorList>
            <person name="Goeker M."/>
        </authorList>
    </citation>
    <scope>NUCLEOTIDE SEQUENCE [LARGE SCALE GENOMIC DNA]</scope>
    <source>
        <strain evidence="1 2">DSM 19034</strain>
    </source>
</reference>
<comment type="caution">
    <text evidence="1">The sequence shown here is derived from an EMBL/GenBank/DDBJ whole genome shotgun (WGS) entry which is preliminary data.</text>
</comment>
<evidence type="ECO:0008006" key="3">
    <source>
        <dbReference type="Google" id="ProtNLM"/>
    </source>
</evidence>
<protein>
    <recommendedName>
        <fullName evidence="3">TonB family protein</fullName>
    </recommendedName>
</protein>
<dbReference type="OrthoDB" id="1112758at2"/>
<evidence type="ECO:0000313" key="2">
    <source>
        <dbReference type="Proteomes" id="UP000295499"/>
    </source>
</evidence>
<keyword evidence="2" id="KW-1185">Reference proteome</keyword>
<dbReference type="RefSeq" id="WP_133552422.1">
    <property type="nucleotide sequence ID" value="NZ_SNWM01000001.1"/>
</dbReference>